<organism evidence="2 3">
    <name type="scientific">Pseudomonas helleri</name>
    <dbReference type="NCBI Taxonomy" id="1608996"/>
    <lineage>
        <taxon>Bacteria</taxon>
        <taxon>Pseudomonadati</taxon>
        <taxon>Pseudomonadota</taxon>
        <taxon>Gammaproteobacteria</taxon>
        <taxon>Pseudomonadales</taxon>
        <taxon>Pseudomonadaceae</taxon>
        <taxon>Pseudomonas</taxon>
    </lineage>
</organism>
<feature type="domain" description="HicB-like antitoxin of toxin-antitoxin system" evidence="1">
    <location>
        <begin position="3"/>
        <end position="66"/>
    </location>
</feature>
<evidence type="ECO:0000313" key="3">
    <source>
        <dbReference type="Proteomes" id="UP000466863"/>
    </source>
</evidence>
<comment type="caution">
    <text evidence="2">The sequence shown here is derived from an EMBL/GenBank/DDBJ whole genome shotgun (WGS) entry which is preliminary data.</text>
</comment>
<dbReference type="AlphaFoldDB" id="A0A6I1X0W9"/>
<name>A0A6I1X0W9_9PSED</name>
<reference evidence="2 3" key="1">
    <citation type="submission" date="2019-10" db="EMBL/GenBank/DDBJ databases">
        <title>Evaluation of single-gene subtyping targets for Pseudomonas.</title>
        <authorList>
            <person name="Reichler S.J."/>
            <person name="Orsi R.H."/>
            <person name="Wiedmann M."/>
            <person name="Martin N.H."/>
            <person name="Murphy S.I."/>
        </authorList>
    </citation>
    <scope>NUCLEOTIDE SEQUENCE [LARGE SCALE GENOMIC DNA]</scope>
    <source>
        <strain evidence="2 3">FSL R10-1876</strain>
    </source>
</reference>
<gene>
    <name evidence="2" type="ORF">GHO28_28195</name>
</gene>
<dbReference type="InterPro" id="IPR031807">
    <property type="entry name" value="HicB-like"/>
</dbReference>
<evidence type="ECO:0000313" key="2">
    <source>
        <dbReference type="EMBL" id="MQU46333.1"/>
    </source>
</evidence>
<feature type="non-terminal residue" evidence="2">
    <location>
        <position position="67"/>
    </location>
</feature>
<dbReference type="Pfam" id="PF15919">
    <property type="entry name" value="HicB_lk_antitox"/>
    <property type="match status" value="1"/>
</dbReference>
<sequence length="67" mass="7074">MLALENVYEALALHMQGIITAGGALPQAKDIDAYITNPKCVGGFWAMGDSDILSSLRASIQVSVSLH</sequence>
<proteinExistence type="predicted"/>
<protein>
    <submittedName>
        <fullName evidence="2">Type II toxin-antitoxin system HicB family antitoxin</fullName>
    </submittedName>
</protein>
<evidence type="ECO:0000259" key="1">
    <source>
        <dbReference type="Pfam" id="PF15919"/>
    </source>
</evidence>
<accession>A0A6I1X0W9</accession>
<dbReference type="EMBL" id="WIVV01000535">
    <property type="protein sequence ID" value="MQU46333.1"/>
    <property type="molecule type" value="Genomic_DNA"/>
</dbReference>
<dbReference type="RefSeq" id="WP_194287915.1">
    <property type="nucleotide sequence ID" value="NZ_WIVV01000535.1"/>
</dbReference>
<dbReference type="Proteomes" id="UP000466863">
    <property type="component" value="Unassembled WGS sequence"/>
</dbReference>